<accession>A0A840KI64</accession>
<name>A0A840KI64_9FLAO</name>
<dbReference type="GO" id="GO:0046914">
    <property type="term" value="F:transition metal ion binding"/>
    <property type="evidence" value="ECO:0007669"/>
    <property type="project" value="InterPro"/>
</dbReference>
<dbReference type="InterPro" id="IPR022513">
    <property type="entry name" value="TOMM_pelo"/>
</dbReference>
<protein>
    <submittedName>
        <fullName evidence="1">Uncharacterized protein</fullName>
    </submittedName>
</protein>
<proteinExistence type="predicted"/>
<comment type="caution">
    <text evidence="1">The sequence shown here is derived from an EMBL/GenBank/DDBJ whole genome shotgun (WGS) entry which is preliminary data.</text>
</comment>
<dbReference type="Gene3D" id="3.90.330.10">
    <property type="entry name" value="Nitrile hydratase alpha /Thiocyanate hydrolase gamma"/>
    <property type="match status" value="1"/>
</dbReference>
<dbReference type="RefSeq" id="WP_184190226.1">
    <property type="nucleotide sequence ID" value="NZ_JACHLE010000003.1"/>
</dbReference>
<gene>
    <name evidence="1" type="ORF">HNP38_002678</name>
</gene>
<dbReference type="Proteomes" id="UP000592180">
    <property type="component" value="Unassembled WGS sequence"/>
</dbReference>
<dbReference type="InterPro" id="IPR036648">
    <property type="entry name" value="CN_Hdrase_a/SCN_Hdrase_g_sf"/>
</dbReference>
<dbReference type="EMBL" id="JACHLE010000003">
    <property type="protein sequence ID" value="MBB4807374.1"/>
    <property type="molecule type" value="Genomic_DNA"/>
</dbReference>
<evidence type="ECO:0000313" key="2">
    <source>
        <dbReference type="Proteomes" id="UP000592180"/>
    </source>
</evidence>
<dbReference type="AlphaFoldDB" id="A0A840KI64"/>
<evidence type="ECO:0000313" key="1">
    <source>
        <dbReference type="EMBL" id="MBB4807374.1"/>
    </source>
</evidence>
<keyword evidence="2" id="KW-1185">Reference proteome</keyword>
<organism evidence="1 2">
    <name type="scientific">Chryseobacterium defluvii</name>
    <dbReference type="NCBI Taxonomy" id="160396"/>
    <lineage>
        <taxon>Bacteria</taxon>
        <taxon>Pseudomonadati</taxon>
        <taxon>Bacteroidota</taxon>
        <taxon>Flavobacteriia</taxon>
        <taxon>Flavobacteriales</taxon>
        <taxon>Weeksellaceae</taxon>
        <taxon>Chryseobacterium group</taxon>
        <taxon>Chryseobacterium</taxon>
    </lineage>
</organism>
<dbReference type="GO" id="GO:0003824">
    <property type="term" value="F:catalytic activity"/>
    <property type="evidence" value="ECO:0007669"/>
    <property type="project" value="InterPro"/>
</dbReference>
<reference evidence="1 2" key="1">
    <citation type="submission" date="2020-08" db="EMBL/GenBank/DDBJ databases">
        <title>Functional genomics of gut bacteria from endangered species of beetles.</title>
        <authorList>
            <person name="Carlos-Shanley C."/>
        </authorList>
    </citation>
    <scope>NUCLEOTIDE SEQUENCE [LARGE SCALE GENOMIC DNA]</scope>
    <source>
        <strain evidence="1 2">S00151</strain>
    </source>
</reference>
<dbReference type="NCBIfam" id="TIGR03793">
    <property type="entry name" value="leader_NHLP"/>
    <property type="match status" value="1"/>
</dbReference>
<sequence>MNFTETIQNSQKNLEKLVNKCWEDESFKQELIAQPVQTMEKFFGRSLDLTKQGKSKVVVNDQTDSSAIYVNIPAKPNFDNMELSDSELEAVAGGWFVTLLWTSISFGDGDPGDASVSVSK</sequence>
<dbReference type="SUPFAM" id="SSF56209">
    <property type="entry name" value="Nitrile hydratase alpha chain"/>
    <property type="match status" value="1"/>
</dbReference>